<dbReference type="Proteomes" id="UP000789901">
    <property type="component" value="Unassembled WGS sequence"/>
</dbReference>
<dbReference type="EMBL" id="CAJVQB010000816">
    <property type="protein sequence ID" value="CAG8508544.1"/>
    <property type="molecule type" value="Genomic_DNA"/>
</dbReference>
<sequence length="56" mass="6416">MGSYVITEIILSDFIIYQQLKQLAFDGQYLVQSVYEKVSLELKDEILKENTSEGGK</sequence>
<evidence type="ECO:0000313" key="2">
    <source>
        <dbReference type="Proteomes" id="UP000789901"/>
    </source>
</evidence>
<organism evidence="1 2">
    <name type="scientific">Gigaspora margarita</name>
    <dbReference type="NCBI Taxonomy" id="4874"/>
    <lineage>
        <taxon>Eukaryota</taxon>
        <taxon>Fungi</taxon>
        <taxon>Fungi incertae sedis</taxon>
        <taxon>Mucoromycota</taxon>
        <taxon>Glomeromycotina</taxon>
        <taxon>Glomeromycetes</taxon>
        <taxon>Diversisporales</taxon>
        <taxon>Gigasporaceae</taxon>
        <taxon>Gigaspora</taxon>
    </lineage>
</organism>
<gene>
    <name evidence="1" type="ORF">GMARGA_LOCUS2563</name>
</gene>
<protein>
    <submittedName>
        <fullName evidence="1">16196_t:CDS:1</fullName>
    </submittedName>
</protein>
<reference evidence="1 2" key="1">
    <citation type="submission" date="2021-06" db="EMBL/GenBank/DDBJ databases">
        <authorList>
            <person name="Kallberg Y."/>
            <person name="Tangrot J."/>
            <person name="Rosling A."/>
        </authorList>
    </citation>
    <scope>NUCLEOTIDE SEQUENCE [LARGE SCALE GENOMIC DNA]</scope>
    <source>
        <strain evidence="1 2">120-4 pot B 10/14</strain>
    </source>
</reference>
<evidence type="ECO:0000313" key="1">
    <source>
        <dbReference type="EMBL" id="CAG8508544.1"/>
    </source>
</evidence>
<name>A0ABM8W2K0_GIGMA</name>
<comment type="caution">
    <text evidence="1">The sequence shown here is derived from an EMBL/GenBank/DDBJ whole genome shotgun (WGS) entry which is preliminary data.</text>
</comment>
<proteinExistence type="predicted"/>
<accession>A0ABM8W2K0</accession>
<keyword evidence="2" id="KW-1185">Reference proteome</keyword>